<accession>A0A137PEZ2</accession>
<evidence type="ECO:0000313" key="7">
    <source>
        <dbReference type="EMBL" id="KXN73574.1"/>
    </source>
</evidence>
<dbReference type="OMA" id="GDRAKHD"/>
<evidence type="ECO:0000256" key="4">
    <source>
        <dbReference type="RuleBase" id="RU362109"/>
    </source>
</evidence>
<dbReference type="SUPFAM" id="SSF54495">
    <property type="entry name" value="UBC-like"/>
    <property type="match status" value="1"/>
</dbReference>
<dbReference type="Proteomes" id="UP000070444">
    <property type="component" value="Unassembled WGS sequence"/>
</dbReference>
<evidence type="ECO:0000256" key="3">
    <source>
        <dbReference type="PROSITE-ProRule" id="PRU10133"/>
    </source>
</evidence>
<dbReference type="GO" id="GO:0005524">
    <property type="term" value="F:ATP binding"/>
    <property type="evidence" value="ECO:0007669"/>
    <property type="project" value="UniProtKB-UniRule"/>
</dbReference>
<dbReference type="STRING" id="796925.A0A137PEZ2"/>
<protein>
    <recommendedName>
        <fullName evidence="6">UBC core domain-containing protein</fullName>
    </recommendedName>
</protein>
<name>A0A137PEZ2_CONC2</name>
<dbReference type="Gene3D" id="3.10.110.10">
    <property type="entry name" value="Ubiquitin Conjugating Enzyme"/>
    <property type="match status" value="1"/>
</dbReference>
<dbReference type="GO" id="GO:0016740">
    <property type="term" value="F:transferase activity"/>
    <property type="evidence" value="ECO:0007669"/>
    <property type="project" value="UniProtKB-KW"/>
</dbReference>
<evidence type="ECO:0000259" key="6">
    <source>
        <dbReference type="PROSITE" id="PS50127"/>
    </source>
</evidence>
<dbReference type="Pfam" id="PF00179">
    <property type="entry name" value="UQ_con"/>
    <property type="match status" value="1"/>
</dbReference>
<dbReference type="FunFam" id="3.10.110.10:FF:000002">
    <property type="entry name" value="Ubiquitin-conjugating enzyme E2 D3"/>
    <property type="match status" value="1"/>
</dbReference>
<dbReference type="PROSITE" id="PS50127">
    <property type="entry name" value="UBC_2"/>
    <property type="match status" value="1"/>
</dbReference>
<comment type="similarity">
    <text evidence="4">Belongs to the ubiquitin-conjugating enzyme family.</text>
</comment>
<dbReference type="OrthoDB" id="7851174at2759"/>
<feature type="domain" description="UBC core" evidence="6">
    <location>
        <begin position="55"/>
        <end position="201"/>
    </location>
</feature>
<feature type="compositionally biased region" description="Low complexity" evidence="5">
    <location>
        <begin position="11"/>
        <end position="40"/>
    </location>
</feature>
<dbReference type="AlphaFoldDB" id="A0A137PEZ2"/>
<evidence type="ECO:0000256" key="5">
    <source>
        <dbReference type="SAM" id="MobiDB-lite"/>
    </source>
</evidence>
<sequence>MADPNTIPSVSKPTDSTASSPASSTTSVSASETRASSSTPQPKTRSLNKRSGLNPAIKRIQKELADINLDPPGNITAGPKDDNLFEWTSTILGPEGSPYENGIFFLDIKFPSDYPFKCPKITFRTKIYHCNINSEGQICLDILKNQWSPALTISKVLLSICSLLTDPNPHDPYVASIAQQLLSKKEEHDKTAREWTKRYASSE</sequence>
<keyword evidence="8" id="KW-1185">Reference proteome</keyword>
<evidence type="ECO:0000313" key="8">
    <source>
        <dbReference type="Proteomes" id="UP000070444"/>
    </source>
</evidence>
<dbReference type="InterPro" id="IPR023313">
    <property type="entry name" value="UBQ-conjugating_AS"/>
</dbReference>
<dbReference type="PROSITE" id="PS00183">
    <property type="entry name" value="UBC_1"/>
    <property type="match status" value="1"/>
</dbReference>
<keyword evidence="1" id="KW-0808">Transferase</keyword>
<keyword evidence="4" id="KW-0547">Nucleotide-binding</keyword>
<keyword evidence="2 4" id="KW-0833">Ubl conjugation pathway</keyword>
<dbReference type="CDD" id="cd23793">
    <property type="entry name" value="UBCc_UBE2E"/>
    <property type="match status" value="1"/>
</dbReference>
<evidence type="ECO:0000256" key="1">
    <source>
        <dbReference type="ARBA" id="ARBA00022679"/>
    </source>
</evidence>
<feature type="active site" description="Glycyl thioester intermediate" evidence="3">
    <location>
        <position position="139"/>
    </location>
</feature>
<dbReference type="InterPro" id="IPR000608">
    <property type="entry name" value="UBC"/>
</dbReference>
<dbReference type="InterPro" id="IPR016135">
    <property type="entry name" value="UBQ-conjugating_enzyme/RWD"/>
</dbReference>
<proteinExistence type="inferred from homology"/>
<organism evidence="7 8">
    <name type="scientific">Conidiobolus coronatus (strain ATCC 28846 / CBS 209.66 / NRRL 28638)</name>
    <name type="common">Delacroixia coronata</name>
    <dbReference type="NCBI Taxonomy" id="796925"/>
    <lineage>
        <taxon>Eukaryota</taxon>
        <taxon>Fungi</taxon>
        <taxon>Fungi incertae sedis</taxon>
        <taxon>Zoopagomycota</taxon>
        <taxon>Entomophthoromycotina</taxon>
        <taxon>Entomophthoromycetes</taxon>
        <taxon>Entomophthorales</taxon>
        <taxon>Ancylistaceae</taxon>
        <taxon>Conidiobolus</taxon>
    </lineage>
</organism>
<evidence type="ECO:0000256" key="2">
    <source>
        <dbReference type="ARBA" id="ARBA00022786"/>
    </source>
</evidence>
<keyword evidence="4" id="KW-0067">ATP-binding</keyword>
<feature type="compositionally biased region" description="Polar residues" evidence="5">
    <location>
        <begin position="41"/>
        <end position="51"/>
    </location>
</feature>
<reference evidence="7 8" key="1">
    <citation type="journal article" date="2015" name="Genome Biol. Evol.">
        <title>Phylogenomic analyses indicate that early fungi evolved digesting cell walls of algal ancestors of land plants.</title>
        <authorList>
            <person name="Chang Y."/>
            <person name="Wang S."/>
            <person name="Sekimoto S."/>
            <person name="Aerts A.L."/>
            <person name="Choi C."/>
            <person name="Clum A."/>
            <person name="LaButti K.M."/>
            <person name="Lindquist E.A."/>
            <person name="Yee Ngan C."/>
            <person name="Ohm R.A."/>
            <person name="Salamov A.A."/>
            <person name="Grigoriev I.V."/>
            <person name="Spatafora J.W."/>
            <person name="Berbee M.L."/>
        </authorList>
    </citation>
    <scope>NUCLEOTIDE SEQUENCE [LARGE SCALE GENOMIC DNA]</scope>
    <source>
        <strain evidence="7 8">NRRL 28638</strain>
    </source>
</reference>
<dbReference type="PANTHER" id="PTHR24068">
    <property type="entry name" value="UBIQUITIN-CONJUGATING ENZYME E2"/>
    <property type="match status" value="1"/>
</dbReference>
<dbReference type="EMBL" id="KQ964435">
    <property type="protein sequence ID" value="KXN73574.1"/>
    <property type="molecule type" value="Genomic_DNA"/>
</dbReference>
<dbReference type="SMART" id="SM00212">
    <property type="entry name" value="UBCc"/>
    <property type="match status" value="1"/>
</dbReference>
<gene>
    <name evidence="7" type="ORF">CONCODRAFT_77314</name>
</gene>
<feature type="region of interest" description="Disordered" evidence="5">
    <location>
        <begin position="1"/>
        <end position="53"/>
    </location>
</feature>